<organism evidence="1 2">
    <name type="scientific">Trichogramma kaykai</name>
    <dbReference type="NCBI Taxonomy" id="54128"/>
    <lineage>
        <taxon>Eukaryota</taxon>
        <taxon>Metazoa</taxon>
        <taxon>Ecdysozoa</taxon>
        <taxon>Arthropoda</taxon>
        <taxon>Hexapoda</taxon>
        <taxon>Insecta</taxon>
        <taxon>Pterygota</taxon>
        <taxon>Neoptera</taxon>
        <taxon>Endopterygota</taxon>
        <taxon>Hymenoptera</taxon>
        <taxon>Apocrita</taxon>
        <taxon>Proctotrupomorpha</taxon>
        <taxon>Chalcidoidea</taxon>
        <taxon>Trichogrammatidae</taxon>
        <taxon>Trichogramma</taxon>
    </lineage>
</organism>
<accession>A0ABD2VUF6</accession>
<protein>
    <submittedName>
        <fullName evidence="1">Uncharacterized protein</fullName>
    </submittedName>
</protein>
<gene>
    <name evidence="1" type="ORF">TKK_019887</name>
</gene>
<dbReference type="AlphaFoldDB" id="A0ABD2VUF6"/>
<dbReference type="Proteomes" id="UP001627154">
    <property type="component" value="Unassembled WGS sequence"/>
</dbReference>
<comment type="caution">
    <text evidence="1">The sequence shown here is derived from an EMBL/GenBank/DDBJ whole genome shotgun (WGS) entry which is preliminary data.</text>
</comment>
<evidence type="ECO:0000313" key="1">
    <source>
        <dbReference type="EMBL" id="KAL3384284.1"/>
    </source>
</evidence>
<dbReference type="EMBL" id="JBJJXI010000175">
    <property type="protein sequence ID" value="KAL3384284.1"/>
    <property type="molecule type" value="Genomic_DNA"/>
</dbReference>
<keyword evidence="2" id="KW-1185">Reference proteome</keyword>
<name>A0ABD2VUF6_9HYME</name>
<sequence length="87" mass="10174">MHPDERAHLDGVIYDIAFAAVAVLMLSDLGSASENLPGQNLEEVKRSWFPEDYKRASWYPLFHKGSEHEQTPDFADSQRAKRYYFYY</sequence>
<evidence type="ECO:0000313" key="2">
    <source>
        <dbReference type="Proteomes" id="UP001627154"/>
    </source>
</evidence>
<reference evidence="1 2" key="1">
    <citation type="journal article" date="2024" name="bioRxiv">
        <title>A reference genome for Trichogramma kaykai: A tiny desert-dwelling parasitoid wasp with competing sex-ratio distorters.</title>
        <authorList>
            <person name="Culotta J."/>
            <person name="Lindsey A.R."/>
        </authorList>
    </citation>
    <scope>NUCLEOTIDE SEQUENCE [LARGE SCALE GENOMIC DNA]</scope>
    <source>
        <strain evidence="1 2">KSX58</strain>
    </source>
</reference>
<proteinExistence type="predicted"/>